<accession>A0AAD1DXV4</accession>
<sequence length="214" mass="25343">MVNNLKNITSLASISLLMFSCKNPEQKSLNILELSDLQNYKIKEIKLNDTVVKIYGKNSEYTIEGLMDRRNHSRQKWWNIKSRINKNWFEIEYIFLDKQLENQVKLYNNGILDKRASKFYNKSINKGNRQFDFYFPVSEYIINNVELDYVISDTIARKKLREGTVKCEKINDHYRCNIFLKKGENSVMGVVTAFSEFKERDSISLAADRMFIKF</sequence>
<dbReference type="RefSeq" id="WP_088584950.1">
    <property type="nucleotide sequence ID" value="NZ_CP022058.2"/>
</dbReference>
<dbReference type="Proteomes" id="UP000269015">
    <property type="component" value="Chromosome"/>
</dbReference>
<dbReference type="KEGG" id="cio:CEQ15_22685"/>
<proteinExistence type="predicted"/>
<organism evidence="1 2">
    <name type="scientific">Chryseobacterium indologenes</name>
    <name type="common">Flavobacterium indologenes</name>
    <dbReference type="NCBI Taxonomy" id="253"/>
    <lineage>
        <taxon>Bacteria</taxon>
        <taxon>Pseudomonadati</taxon>
        <taxon>Bacteroidota</taxon>
        <taxon>Flavobacteriia</taxon>
        <taxon>Flavobacteriales</taxon>
        <taxon>Weeksellaceae</taxon>
        <taxon>Chryseobacterium group</taxon>
        <taxon>Chryseobacterium</taxon>
    </lineage>
</organism>
<evidence type="ECO:0008006" key="3">
    <source>
        <dbReference type="Google" id="ProtNLM"/>
    </source>
</evidence>
<protein>
    <recommendedName>
        <fullName evidence="3">Lipoprotein</fullName>
    </recommendedName>
</protein>
<gene>
    <name evidence="1" type="ORF">EG352_19875</name>
</gene>
<reference evidence="1 2" key="1">
    <citation type="submission" date="2018-11" db="EMBL/GenBank/DDBJ databases">
        <title>Proposal to divide the Flavobacteriaceae and reorganize its genera based on Amino Acid Identity values calculated from whole genome sequences.</title>
        <authorList>
            <person name="Nicholson A.C."/>
            <person name="Gulvik C.A."/>
            <person name="Whitney A.M."/>
            <person name="Humrighouse B.W."/>
            <person name="Bell M."/>
            <person name="Holmes B."/>
            <person name="Steigerwalt A.G."/>
            <person name="Villarma A."/>
            <person name="Sheth M."/>
            <person name="Batra D."/>
            <person name="Pryor J."/>
            <person name="Bernardet J.-F."/>
            <person name="Hugo C."/>
            <person name="Kampfer P."/>
            <person name="Newman J."/>
            <person name="McQuiston J.R."/>
        </authorList>
    </citation>
    <scope>NUCLEOTIDE SEQUENCE [LARGE SCALE GENOMIC DNA]</scope>
    <source>
        <strain evidence="1 2">H5559</strain>
    </source>
</reference>
<name>A0AAD1DXV4_CHRID</name>
<evidence type="ECO:0000313" key="1">
    <source>
        <dbReference type="EMBL" id="AZB19857.1"/>
    </source>
</evidence>
<dbReference type="EMBL" id="CP033930">
    <property type="protein sequence ID" value="AZB19857.1"/>
    <property type="molecule type" value="Genomic_DNA"/>
</dbReference>
<evidence type="ECO:0000313" key="2">
    <source>
        <dbReference type="Proteomes" id="UP000269015"/>
    </source>
</evidence>
<dbReference type="PROSITE" id="PS51257">
    <property type="entry name" value="PROKAR_LIPOPROTEIN"/>
    <property type="match status" value="1"/>
</dbReference>
<dbReference type="AlphaFoldDB" id="A0AAD1DXV4"/>